<name>A0A853BUG2_9ACTN</name>
<accession>A0A853BUG2</accession>
<organism evidence="2 3">
    <name type="scientific">Nocardioides thalensis</name>
    <dbReference type="NCBI Taxonomy" id="1914755"/>
    <lineage>
        <taxon>Bacteria</taxon>
        <taxon>Bacillati</taxon>
        <taxon>Actinomycetota</taxon>
        <taxon>Actinomycetes</taxon>
        <taxon>Propionibacteriales</taxon>
        <taxon>Nocardioidaceae</taxon>
        <taxon>Nocardioides</taxon>
    </lineage>
</organism>
<feature type="region of interest" description="Disordered" evidence="1">
    <location>
        <begin position="43"/>
        <end position="88"/>
    </location>
</feature>
<evidence type="ECO:0000256" key="1">
    <source>
        <dbReference type="SAM" id="MobiDB-lite"/>
    </source>
</evidence>
<dbReference type="RefSeq" id="WP_179666132.1">
    <property type="nucleotide sequence ID" value="NZ_JACCFP010000001.1"/>
</dbReference>
<feature type="compositionally biased region" description="Basic and acidic residues" evidence="1">
    <location>
        <begin position="65"/>
        <end position="80"/>
    </location>
</feature>
<proteinExistence type="predicted"/>
<evidence type="ECO:0000313" key="2">
    <source>
        <dbReference type="EMBL" id="NYI99489.1"/>
    </source>
</evidence>
<reference evidence="2 3" key="1">
    <citation type="submission" date="2020-07" db="EMBL/GenBank/DDBJ databases">
        <title>Sequencing the genomes of 1000 actinobacteria strains.</title>
        <authorList>
            <person name="Klenk H.-P."/>
        </authorList>
    </citation>
    <scope>NUCLEOTIDE SEQUENCE [LARGE SCALE GENOMIC DNA]</scope>
    <source>
        <strain evidence="2 3">DSM 103833</strain>
    </source>
</reference>
<keyword evidence="3" id="KW-1185">Reference proteome</keyword>
<feature type="compositionally biased region" description="Basic and acidic residues" evidence="1">
    <location>
        <begin position="245"/>
        <end position="255"/>
    </location>
</feature>
<dbReference type="AlphaFoldDB" id="A0A853BUG2"/>
<dbReference type="EMBL" id="JACCFP010000001">
    <property type="protein sequence ID" value="NYI99489.1"/>
    <property type="molecule type" value="Genomic_DNA"/>
</dbReference>
<gene>
    <name evidence="2" type="ORF">HNR19_000188</name>
</gene>
<feature type="region of interest" description="Disordered" evidence="1">
    <location>
        <begin position="208"/>
        <end position="285"/>
    </location>
</feature>
<feature type="compositionally biased region" description="Low complexity" evidence="1">
    <location>
        <begin position="225"/>
        <end position="240"/>
    </location>
</feature>
<comment type="caution">
    <text evidence="2">The sequence shown here is derived from an EMBL/GenBank/DDBJ whole genome shotgun (WGS) entry which is preliminary data.</text>
</comment>
<evidence type="ECO:0000313" key="3">
    <source>
        <dbReference type="Proteomes" id="UP000530424"/>
    </source>
</evidence>
<sequence length="285" mass="30763">MAQLTRGPLPPEVYWRRRLFVLTLAASLLFVIVSVLRGGSDASDDAPVAQQAGADVEPSQTVTVEPRDEQRRRERRERRAGPTYGPTFDPDVLAQPDGYCKAADVLITPEVDEAVAGRDVTIGLSLRSTGPAACLWRLSDERIVVRVTRGAEEVWTTRECGDAIPERVVTVRDVVATVVEMTWEEAKESDPGCPGGSEWLQPGDYSVAAATLGGEPGETDFELETPTPATVTPDADPTGPEGEDREPGEKGDRGQKQPQDGEQSPEGGGGQQPEHGDRQQDVPIR</sequence>
<protein>
    <submittedName>
        <fullName evidence="2">Uncharacterized protein</fullName>
    </submittedName>
</protein>
<feature type="compositionally biased region" description="Basic and acidic residues" evidence="1">
    <location>
        <begin position="274"/>
        <end position="285"/>
    </location>
</feature>
<dbReference type="Proteomes" id="UP000530424">
    <property type="component" value="Unassembled WGS sequence"/>
</dbReference>